<sequence>MEPLTTSDVDTRVPERRPPPHVAILHEKLSKRKTDRYVINLGLAFSKVGYKVTMFTSQYDKNESIADITFADKIDVQFSGWWIPRSILGLFRGHMSAFKAAWMALRIIFYPPDPKPDLIVLDVSKWAIYFLHLLTDYKLYYVETFMDLKNTDACFEHSKIYPSLLEAKWIKLADEVIVETVGFAEILKKSFPAITQHPVTLYPSIDLGIWNEPGIKIQRIIPDLLDNTILFLTIGKFRRSSNFRLALDAFEMLLELIDDQAVTKRFQLVIAGNCKTLDEKFYYSEIMAAAKEKICAAQITLLKQLPIVHEKTLIMESAIMIHPAKNDVYSDFLLKAMSLGKPIVAANKGIASKILVHRLSGVIIEPDPRIFAVAMKKLMMSPHLQVFLGDMAKDAFDKNFSFDSMCVKVGKLVKKTADCSSKSFLTDSR</sequence>
<dbReference type="EC" id="2.4.1.132" evidence="3"/>
<reference evidence="5 6" key="1">
    <citation type="journal article" date="2023" name="Insect Mol. Biol.">
        <title>Genome sequencing provides insights into the evolution of gene families encoding plant cell wall-degrading enzymes in longhorned beetles.</title>
        <authorList>
            <person name="Shin N.R."/>
            <person name="Okamura Y."/>
            <person name="Kirsch R."/>
            <person name="Pauchet Y."/>
        </authorList>
    </citation>
    <scope>NUCLEOTIDE SEQUENCE [LARGE SCALE GENOMIC DNA]</scope>
    <source>
        <strain evidence="5">EAD_L_NR</strain>
    </source>
</reference>
<evidence type="ECO:0000313" key="6">
    <source>
        <dbReference type="Proteomes" id="UP001159042"/>
    </source>
</evidence>
<keyword evidence="6" id="KW-1185">Reference proteome</keyword>
<comment type="function">
    <text evidence="3">Mannosylates Man(2)GlcNAc(2)-dolichol diphosphate and Man(1)GlcNAc(2)-dolichol diphosphate to form Man(3)GlcNAc(2)-dolichol diphosphate.</text>
</comment>
<dbReference type="EMBL" id="JANEYG010000016">
    <property type="protein sequence ID" value="KAJ8920009.1"/>
    <property type="molecule type" value="Genomic_DNA"/>
</dbReference>
<dbReference type="PANTHER" id="PTHR45918:SF1">
    <property type="entry name" value="ALPHA-1,3_1,6-MANNOSYLTRANSFERASE ALG2"/>
    <property type="match status" value="1"/>
</dbReference>
<dbReference type="InterPro" id="IPR001296">
    <property type="entry name" value="Glyco_trans_1"/>
</dbReference>
<dbReference type="AlphaFoldDB" id="A0AAV8W110"/>
<gene>
    <name evidence="5" type="ORF">NQ315_006539</name>
</gene>
<dbReference type="EC" id="2.4.1.257" evidence="3"/>
<protein>
    <recommendedName>
        <fullName evidence="3">Alpha-1,3/1,6-mannosyltransferase ALG2</fullName>
        <ecNumber evidence="3">2.4.1.132</ecNumber>
        <ecNumber evidence="3">2.4.1.257</ecNumber>
    </recommendedName>
    <alternativeName>
        <fullName evidence="3">GDP-Man:Man(1)GlcNAc(2)-PP-Dol alpha-1,3-mannosyltransferase</fullName>
    </alternativeName>
</protein>
<evidence type="ECO:0000259" key="4">
    <source>
        <dbReference type="Pfam" id="PF00534"/>
    </source>
</evidence>
<dbReference type="Pfam" id="PF00534">
    <property type="entry name" value="Glycos_transf_1"/>
    <property type="match status" value="1"/>
</dbReference>
<evidence type="ECO:0000256" key="2">
    <source>
        <dbReference type="ARBA" id="ARBA00022679"/>
    </source>
</evidence>
<comment type="similarity">
    <text evidence="3">Belongs to the glycosyltransferase group 1 family.</text>
</comment>
<dbReference type="SUPFAM" id="SSF53756">
    <property type="entry name" value="UDP-Glycosyltransferase/glycogen phosphorylase"/>
    <property type="match status" value="1"/>
</dbReference>
<comment type="catalytic activity">
    <reaction evidence="3">
        <text>an alpha-D-Man-(1-&gt;3)-beta-D-Man-(1-&gt;4)-beta-D-GlcNAc-(1-&gt;4)-alpha-D-GlcNAc-diphospho-di-trans,poly-cis-dolichol + GDP-alpha-D-mannose = an alpha-D-Man-(1-&gt;3)-[alpha-D-Man-(1-&gt;6)]-beta-D-Man-(1-&gt;4)-beta-D-GlcNAc-(1-&gt;4)-alpha-D-GlcNAc-diphospho-di-trans,poly-cis-dolichol + GDP + H(+)</text>
        <dbReference type="Rhea" id="RHEA:29519"/>
        <dbReference type="Rhea" id="RHEA-COMP:19513"/>
        <dbReference type="Rhea" id="RHEA-COMP:19515"/>
        <dbReference type="ChEBI" id="CHEBI:15378"/>
        <dbReference type="ChEBI" id="CHEBI:57527"/>
        <dbReference type="ChEBI" id="CHEBI:58189"/>
        <dbReference type="ChEBI" id="CHEBI:132510"/>
        <dbReference type="ChEBI" id="CHEBI:132511"/>
        <dbReference type="EC" id="2.4.1.257"/>
    </reaction>
    <physiologicalReaction direction="left-to-right" evidence="3">
        <dbReference type="Rhea" id="RHEA:29520"/>
    </physiologicalReaction>
</comment>
<dbReference type="PANTHER" id="PTHR45918">
    <property type="entry name" value="ALPHA-1,3/1,6-MANNOSYLTRANSFERASE ALG2"/>
    <property type="match status" value="1"/>
</dbReference>
<keyword evidence="1 3" id="KW-0328">Glycosyltransferase</keyword>
<dbReference type="Proteomes" id="UP001159042">
    <property type="component" value="Unassembled WGS sequence"/>
</dbReference>
<comment type="subcellular location">
    <subcellularLocation>
        <location evidence="3">Endoplasmic reticulum membrane</location>
        <topology evidence="3">Single-pass membrane protein</topology>
    </subcellularLocation>
</comment>
<feature type="domain" description="Glycosyl transferase family 1" evidence="4">
    <location>
        <begin position="226"/>
        <end position="385"/>
    </location>
</feature>
<evidence type="ECO:0000313" key="5">
    <source>
        <dbReference type="EMBL" id="KAJ8920009.1"/>
    </source>
</evidence>
<proteinExistence type="inferred from homology"/>
<comment type="catalytic activity">
    <reaction evidence="3">
        <text>a beta-D-Man-(1-&gt;4)-beta-D-GlcNAc-(1-&gt;4)-alpha-D-GlcNAc-diphospho-di-trans,poly-cis-dolichol + GDP-alpha-D-mannose = an alpha-D-Man-(1-&gt;3)-beta-D-Man-(1-&gt;4)-beta-D-GlcNAc-(1-&gt;4)-alpha-D-GlcNAc-diphospho-di-trans,poly-cis-dolichol + GDP + H(+)</text>
        <dbReference type="Rhea" id="RHEA:29515"/>
        <dbReference type="Rhea" id="RHEA-COMP:19511"/>
        <dbReference type="Rhea" id="RHEA-COMP:19513"/>
        <dbReference type="ChEBI" id="CHEBI:15378"/>
        <dbReference type="ChEBI" id="CHEBI:57527"/>
        <dbReference type="ChEBI" id="CHEBI:58189"/>
        <dbReference type="ChEBI" id="CHEBI:58472"/>
        <dbReference type="ChEBI" id="CHEBI:132510"/>
        <dbReference type="EC" id="2.4.1.132"/>
    </reaction>
    <physiologicalReaction direction="left-to-right" evidence="3">
        <dbReference type="Rhea" id="RHEA:29516"/>
    </physiologicalReaction>
</comment>
<name>A0AAV8W110_9CUCU</name>
<comment type="caution">
    <text evidence="5">The sequence shown here is derived from an EMBL/GenBank/DDBJ whole genome shotgun (WGS) entry which is preliminary data.</text>
</comment>
<organism evidence="5 6">
    <name type="scientific">Exocentrus adspersus</name>
    <dbReference type="NCBI Taxonomy" id="1586481"/>
    <lineage>
        <taxon>Eukaryota</taxon>
        <taxon>Metazoa</taxon>
        <taxon>Ecdysozoa</taxon>
        <taxon>Arthropoda</taxon>
        <taxon>Hexapoda</taxon>
        <taxon>Insecta</taxon>
        <taxon>Pterygota</taxon>
        <taxon>Neoptera</taxon>
        <taxon>Endopterygota</taxon>
        <taxon>Coleoptera</taxon>
        <taxon>Polyphaga</taxon>
        <taxon>Cucujiformia</taxon>
        <taxon>Chrysomeloidea</taxon>
        <taxon>Cerambycidae</taxon>
        <taxon>Lamiinae</taxon>
        <taxon>Acanthocinini</taxon>
        <taxon>Exocentrus</taxon>
    </lineage>
</organism>
<keyword evidence="2 3" id="KW-0808">Transferase</keyword>
<dbReference type="InterPro" id="IPR027054">
    <property type="entry name" value="ALG2"/>
</dbReference>
<dbReference type="Gene3D" id="3.40.50.2000">
    <property type="entry name" value="Glycogen Phosphorylase B"/>
    <property type="match status" value="2"/>
</dbReference>
<evidence type="ECO:0000256" key="3">
    <source>
        <dbReference type="RuleBase" id="RU367136"/>
    </source>
</evidence>
<accession>A0AAV8W110</accession>
<dbReference type="GO" id="GO:0102704">
    <property type="term" value="F:GDP-Man:Man(2)GlcNAc(2)-PP-Dol alpha-1,6-mannosyltransferase activity"/>
    <property type="evidence" value="ECO:0007669"/>
    <property type="project" value="UniProtKB-UniRule"/>
</dbReference>
<dbReference type="GO" id="GO:0005789">
    <property type="term" value="C:endoplasmic reticulum membrane"/>
    <property type="evidence" value="ECO:0007669"/>
    <property type="project" value="UniProtKB-SubCell"/>
</dbReference>
<comment type="pathway">
    <text evidence="3">Protein modification; protein glycosylation.</text>
</comment>
<dbReference type="GO" id="GO:0004378">
    <property type="term" value="F:GDP-Man:Man(1)GlcNAc(2)-PP-Dol alpha-1,3-mannosyltransferase activity"/>
    <property type="evidence" value="ECO:0007669"/>
    <property type="project" value="UniProtKB-UniRule"/>
</dbReference>
<evidence type="ECO:0000256" key="1">
    <source>
        <dbReference type="ARBA" id="ARBA00022676"/>
    </source>
</evidence>